<feature type="domain" description="FMN-binding" evidence="7">
    <location>
        <begin position="91"/>
        <end position="172"/>
    </location>
</feature>
<proteinExistence type="predicted"/>
<evidence type="ECO:0000256" key="1">
    <source>
        <dbReference type="ARBA" id="ARBA00022448"/>
    </source>
</evidence>
<dbReference type="GO" id="GO:0009055">
    <property type="term" value="F:electron transfer activity"/>
    <property type="evidence" value="ECO:0007669"/>
    <property type="project" value="InterPro"/>
</dbReference>
<sequence>MDRRSFTKMVSLLAAGAYLPAVQVHAKTYLTIDQARKLLWGNEPMEQVPVTLSKDQVKAIKKASKVRVRNDKLQVWKTESGGWFIVDQVIGKHENIDLAFAYDKEGKVMGFEILTYRETYGYEVANPKWKAQFNGRDHSEHLKLDKQIKNISGATLSCRHITDGINRLSHTWEQVLRHL</sequence>
<keyword evidence="2" id="KW-0597">Phosphoprotein</keyword>
<evidence type="ECO:0000256" key="5">
    <source>
        <dbReference type="ARBA" id="ARBA00022982"/>
    </source>
</evidence>
<protein>
    <submittedName>
        <fullName evidence="8">Na+-translocating ferredoxin:NAD+ oxidoreductase RnfG subunit</fullName>
    </submittedName>
</protein>
<dbReference type="Pfam" id="PF04205">
    <property type="entry name" value="FMN_bind"/>
    <property type="match status" value="1"/>
</dbReference>
<gene>
    <name evidence="8" type="ORF">HNR48_002935</name>
</gene>
<dbReference type="InterPro" id="IPR010209">
    <property type="entry name" value="Ion_transpt_RnfG/RsxG"/>
</dbReference>
<dbReference type="InParanoid" id="A0A7X0JUS3"/>
<dbReference type="Proteomes" id="UP000528457">
    <property type="component" value="Unassembled WGS sequence"/>
</dbReference>
<evidence type="ECO:0000256" key="6">
    <source>
        <dbReference type="SAM" id="SignalP"/>
    </source>
</evidence>
<dbReference type="InterPro" id="IPR007329">
    <property type="entry name" value="FMN-bd"/>
</dbReference>
<evidence type="ECO:0000313" key="8">
    <source>
        <dbReference type="EMBL" id="MBB6522650.1"/>
    </source>
</evidence>
<feature type="signal peptide" evidence="6">
    <location>
        <begin position="1"/>
        <end position="26"/>
    </location>
</feature>
<dbReference type="PANTHER" id="PTHR36118:SF1">
    <property type="entry name" value="ION-TRANSLOCATING OXIDOREDUCTASE COMPLEX SUBUNIT G"/>
    <property type="match status" value="1"/>
</dbReference>
<dbReference type="RefSeq" id="WP_208020183.1">
    <property type="nucleotide sequence ID" value="NZ_JAAONY010000002.1"/>
</dbReference>
<reference evidence="8 9" key="1">
    <citation type="submission" date="2020-08" db="EMBL/GenBank/DDBJ databases">
        <title>Genomic Encyclopedia of Type Strains, Phase IV (KMG-IV): sequencing the most valuable type-strain genomes for metagenomic binning, comparative biology and taxonomic classification.</title>
        <authorList>
            <person name="Goeker M."/>
        </authorList>
    </citation>
    <scope>NUCLEOTIDE SEQUENCE [LARGE SCALE GENOMIC DNA]</scope>
    <source>
        <strain evidence="8 9">DSM 22368</strain>
    </source>
</reference>
<dbReference type="GO" id="GO:0010181">
    <property type="term" value="F:FMN binding"/>
    <property type="evidence" value="ECO:0007669"/>
    <property type="project" value="InterPro"/>
</dbReference>
<evidence type="ECO:0000313" key="9">
    <source>
        <dbReference type="Proteomes" id="UP000528457"/>
    </source>
</evidence>
<dbReference type="EMBL" id="JACHHT010000002">
    <property type="protein sequence ID" value="MBB6522650.1"/>
    <property type="molecule type" value="Genomic_DNA"/>
</dbReference>
<dbReference type="SMART" id="SM00900">
    <property type="entry name" value="FMN_bind"/>
    <property type="match status" value="1"/>
</dbReference>
<keyword evidence="5" id="KW-0249">Electron transport</keyword>
<dbReference type="PANTHER" id="PTHR36118">
    <property type="entry name" value="ION-TRANSLOCATING OXIDOREDUCTASE COMPLEX SUBUNIT G"/>
    <property type="match status" value="1"/>
</dbReference>
<keyword evidence="6" id="KW-0732">Signal</keyword>
<dbReference type="GO" id="GO:0022900">
    <property type="term" value="P:electron transport chain"/>
    <property type="evidence" value="ECO:0007669"/>
    <property type="project" value="InterPro"/>
</dbReference>
<evidence type="ECO:0000256" key="2">
    <source>
        <dbReference type="ARBA" id="ARBA00022553"/>
    </source>
</evidence>
<keyword evidence="3" id="KW-0285">Flavoprotein</keyword>
<dbReference type="GO" id="GO:0005886">
    <property type="term" value="C:plasma membrane"/>
    <property type="evidence" value="ECO:0007669"/>
    <property type="project" value="InterPro"/>
</dbReference>
<comment type="caution">
    <text evidence="8">The sequence shown here is derived from an EMBL/GenBank/DDBJ whole genome shotgun (WGS) entry which is preliminary data.</text>
</comment>
<evidence type="ECO:0000256" key="3">
    <source>
        <dbReference type="ARBA" id="ARBA00022630"/>
    </source>
</evidence>
<name>A0A7X0JUS3_9GAMM</name>
<keyword evidence="9" id="KW-1185">Reference proteome</keyword>
<evidence type="ECO:0000259" key="7">
    <source>
        <dbReference type="SMART" id="SM00900"/>
    </source>
</evidence>
<accession>A0A7X0JUS3</accession>
<keyword evidence="4" id="KW-0288">FMN</keyword>
<dbReference type="AlphaFoldDB" id="A0A7X0JUS3"/>
<keyword evidence="1" id="KW-0813">Transport</keyword>
<feature type="chain" id="PRO_5031135240" evidence="6">
    <location>
        <begin position="27"/>
        <end position="179"/>
    </location>
</feature>
<organism evidence="8 9">
    <name type="scientific">Pseudoteredinibacter isoporae</name>
    <dbReference type="NCBI Taxonomy" id="570281"/>
    <lineage>
        <taxon>Bacteria</taxon>
        <taxon>Pseudomonadati</taxon>
        <taxon>Pseudomonadota</taxon>
        <taxon>Gammaproteobacteria</taxon>
        <taxon>Cellvibrionales</taxon>
        <taxon>Cellvibrionaceae</taxon>
        <taxon>Pseudoteredinibacter</taxon>
    </lineage>
</organism>
<evidence type="ECO:0000256" key="4">
    <source>
        <dbReference type="ARBA" id="ARBA00022643"/>
    </source>
</evidence>